<dbReference type="OrthoDB" id="9774451at2"/>
<comment type="similarity">
    <text evidence="2 4">Belongs to the bacterial solute-binding protein 3 family.</text>
</comment>
<evidence type="ECO:0000313" key="11">
    <source>
        <dbReference type="Proteomes" id="UP000701680"/>
    </source>
</evidence>
<sequence>MKMKKLVSVLLVAACSVSLVACGGKKEEEKKAEEDKTLVMATNAEFPPYEYYEGEEVVGIDVDIAKAVAEELGMELKIEDMAFDSVIPAVSSGKADIALAGLTVTDERKENLNFTDTYAKATQVIIVKEDSAIAGPDDLEGKKIGVQLGTTGDLYASDIKDAEVEQYNKGFEAVQATMQGKIDAVIIDSEPAKEFVAEAEGLKILDEAFTEEEYAIGIAKDNDELLEKVNKALKTLKESGKLDEIVAEYIKADAE</sequence>
<feature type="domain" description="Ionotropic glutamate receptor C-terminal" evidence="7">
    <location>
        <begin position="37"/>
        <end position="252"/>
    </location>
</feature>
<evidence type="ECO:0000259" key="7">
    <source>
        <dbReference type="SMART" id="SM00079"/>
    </source>
</evidence>
<dbReference type="PROSITE" id="PS01039">
    <property type="entry name" value="SBP_BACTERIAL_3"/>
    <property type="match status" value="1"/>
</dbReference>
<evidence type="ECO:0000313" key="9">
    <source>
        <dbReference type="EMBL" id="NVH58208.1"/>
    </source>
</evidence>
<dbReference type="SMART" id="SM00062">
    <property type="entry name" value="PBPb"/>
    <property type="match status" value="1"/>
</dbReference>
<dbReference type="GO" id="GO:0016020">
    <property type="term" value="C:membrane"/>
    <property type="evidence" value="ECO:0007669"/>
    <property type="project" value="InterPro"/>
</dbReference>
<gene>
    <name evidence="9" type="ORF">G5A66_06000</name>
    <name evidence="8" type="ORF">G5A75_06020</name>
</gene>
<reference evidence="10 11" key="1">
    <citation type="journal article" date="2020" name="Cell Host Microbe">
        <title>Functional and Genomic Variation between Human-Derived Isolates of Lachnospiraceae Reveals Inter- and Intra-Species Diversity.</title>
        <authorList>
            <person name="Sorbara M.T."/>
            <person name="Littmann E.R."/>
            <person name="Fontana E."/>
            <person name="Moody T.U."/>
            <person name="Kohout C.E."/>
            <person name="Gjonbalaj M."/>
            <person name="Eaton V."/>
            <person name="Seok R."/>
            <person name="Leiner I.M."/>
            <person name="Pamer E.G."/>
        </authorList>
    </citation>
    <scope>NUCLEOTIDE SEQUENCE [LARGE SCALE GENOMIC DNA]</scope>
    <source>
        <strain evidence="9 10">MSK.17.11</strain>
        <strain evidence="8 11">MSK.17.38</strain>
    </source>
</reference>
<reference evidence="9" key="2">
    <citation type="submission" date="2020-02" db="EMBL/GenBank/DDBJ databases">
        <authorList>
            <person name="Littmann E."/>
            <person name="Sorbara M."/>
        </authorList>
    </citation>
    <scope>NUCLEOTIDE SEQUENCE</scope>
    <source>
        <strain evidence="9">MSK.17.11</strain>
        <strain evidence="8">MSK.17.38</strain>
    </source>
</reference>
<dbReference type="CDD" id="cd13624">
    <property type="entry name" value="PBP2_Arg_Lys_His"/>
    <property type="match status" value="1"/>
</dbReference>
<dbReference type="Proteomes" id="UP000528555">
    <property type="component" value="Unassembled WGS sequence"/>
</dbReference>
<dbReference type="SMART" id="SM00079">
    <property type="entry name" value="PBPe"/>
    <property type="match status" value="1"/>
</dbReference>
<evidence type="ECO:0000313" key="8">
    <source>
        <dbReference type="EMBL" id="NSK14434.1"/>
    </source>
</evidence>
<evidence type="ECO:0000259" key="6">
    <source>
        <dbReference type="SMART" id="SM00062"/>
    </source>
</evidence>
<dbReference type="InterPro" id="IPR001638">
    <property type="entry name" value="Solute-binding_3/MltF_N"/>
</dbReference>
<dbReference type="RefSeq" id="WP_101694887.1">
    <property type="nucleotide sequence ID" value="NZ_JAAITX010000003.1"/>
</dbReference>
<dbReference type="AlphaFoldDB" id="A0A850HG60"/>
<dbReference type="EMBL" id="JAAIUO010000003">
    <property type="protein sequence ID" value="NSK14434.1"/>
    <property type="molecule type" value="Genomic_DNA"/>
</dbReference>
<proteinExistence type="inferred from homology"/>
<evidence type="ECO:0000256" key="5">
    <source>
        <dbReference type="SAM" id="SignalP"/>
    </source>
</evidence>
<evidence type="ECO:0000256" key="1">
    <source>
        <dbReference type="ARBA" id="ARBA00004196"/>
    </source>
</evidence>
<evidence type="ECO:0000256" key="3">
    <source>
        <dbReference type="ARBA" id="ARBA00022729"/>
    </source>
</evidence>
<keyword evidence="10" id="KW-1185">Reference proteome</keyword>
<dbReference type="PROSITE" id="PS51257">
    <property type="entry name" value="PROKAR_LIPOPROTEIN"/>
    <property type="match status" value="1"/>
</dbReference>
<evidence type="ECO:0000256" key="4">
    <source>
        <dbReference type="RuleBase" id="RU003744"/>
    </source>
</evidence>
<dbReference type="PANTHER" id="PTHR35936">
    <property type="entry name" value="MEMBRANE-BOUND LYTIC MUREIN TRANSGLYCOSYLASE F"/>
    <property type="match status" value="1"/>
</dbReference>
<dbReference type="SUPFAM" id="SSF53850">
    <property type="entry name" value="Periplasmic binding protein-like II"/>
    <property type="match status" value="1"/>
</dbReference>
<feature type="domain" description="Solute-binding protein family 3/N-terminal" evidence="6">
    <location>
        <begin position="37"/>
        <end position="253"/>
    </location>
</feature>
<dbReference type="GO" id="GO:0015276">
    <property type="term" value="F:ligand-gated monoatomic ion channel activity"/>
    <property type="evidence" value="ECO:0007669"/>
    <property type="project" value="InterPro"/>
</dbReference>
<accession>A0A850HG60</accession>
<dbReference type="EMBL" id="JAAITX010000003">
    <property type="protein sequence ID" value="NVH58208.1"/>
    <property type="molecule type" value="Genomic_DNA"/>
</dbReference>
<comment type="caution">
    <text evidence="9">The sequence shown here is derived from an EMBL/GenBank/DDBJ whole genome shotgun (WGS) entry which is preliminary data.</text>
</comment>
<evidence type="ECO:0000256" key="2">
    <source>
        <dbReference type="ARBA" id="ARBA00010333"/>
    </source>
</evidence>
<keyword evidence="3 5" id="KW-0732">Signal</keyword>
<name>A0A850HG60_9FIRM</name>
<dbReference type="PANTHER" id="PTHR35936:SF17">
    <property type="entry name" value="ARGININE-BINDING EXTRACELLULAR PROTEIN ARTP"/>
    <property type="match status" value="1"/>
</dbReference>
<dbReference type="InterPro" id="IPR018313">
    <property type="entry name" value="SBP_3_CS"/>
</dbReference>
<dbReference type="Proteomes" id="UP000701680">
    <property type="component" value="Unassembled WGS sequence"/>
</dbReference>
<evidence type="ECO:0000313" key="10">
    <source>
        <dbReference type="Proteomes" id="UP000528555"/>
    </source>
</evidence>
<dbReference type="Gene3D" id="3.40.190.10">
    <property type="entry name" value="Periplasmic binding protein-like II"/>
    <property type="match status" value="2"/>
</dbReference>
<feature type="signal peptide" evidence="5">
    <location>
        <begin position="1"/>
        <end position="21"/>
    </location>
</feature>
<feature type="chain" id="PRO_5038766268" evidence="5">
    <location>
        <begin position="22"/>
        <end position="255"/>
    </location>
</feature>
<protein>
    <submittedName>
        <fullName evidence="9">Basic amino acid ABC transporter substrate-binding protein</fullName>
    </submittedName>
</protein>
<dbReference type="Pfam" id="PF00497">
    <property type="entry name" value="SBP_bac_3"/>
    <property type="match status" value="1"/>
</dbReference>
<comment type="subcellular location">
    <subcellularLocation>
        <location evidence="1">Cell envelope</location>
    </subcellularLocation>
</comment>
<organism evidence="9 10">
    <name type="scientific">Dorea phocaeensis</name>
    <dbReference type="NCBI Taxonomy" id="2040291"/>
    <lineage>
        <taxon>Bacteria</taxon>
        <taxon>Bacillati</taxon>
        <taxon>Bacillota</taxon>
        <taxon>Clostridia</taxon>
        <taxon>Lachnospirales</taxon>
        <taxon>Lachnospiraceae</taxon>
        <taxon>Dorea</taxon>
    </lineage>
</organism>
<dbReference type="InterPro" id="IPR001320">
    <property type="entry name" value="Iontro_rcpt_C"/>
</dbReference>
<dbReference type="GO" id="GO:0030313">
    <property type="term" value="C:cell envelope"/>
    <property type="evidence" value="ECO:0007669"/>
    <property type="project" value="UniProtKB-SubCell"/>
</dbReference>